<protein>
    <submittedName>
        <fullName evidence="1">Uncharacterized protein</fullName>
    </submittedName>
</protein>
<dbReference type="EMBL" id="KE346101">
    <property type="protein sequence ID" value="EXC26233.1"/>
    <property type="molecule type" value="Genomic_DNA"/>
</dbReference>
<organism evidence="1 2">
    <name type="scientific">Morus notabilis</name>
    <dbReference type="NCBI Taxonomy" id="981085"/>
    <lineage>
        <taxon>Eukaryota</taxon>
        <taxon>Viridiplantae</taxon>
        <taxon>Streptophyta</taxon>
        <taxon>Embryophyta</taxon>
        <taxon>Tracheophyta</taxon>
        <taxon>Spermatophyta</taxon>
        <taxon>Magnoliopsida</taxon>
        <taxon>eudicotyledons</taxon>
        <taxon>Gunneridae</taxon>
        <taxon>Pentapetalae</taxon>
        <taxon>rosids</taxon>
        <taxon>fabids</taxon>
        <taxon>Rosales</taxon>
        <taxon>Moraceae</taxon>
        <taxon>Moreae</taxon>
        <taxon>Morus</taxon>
    </lineage>
</organism>
<sequence>MPSVDAAARWSRLPFSGAVHGRDRYSLMLAVPRGCRRPNGMKSNFFFFKPYAAALASPFSLLPLSLAGAAKGRALPTELAAAEAIAGQSIDLGSINPNSQNYPKSIL</sequence>
<proteinExistence type="predicted"/>
<accession>W9SFQ5</accession>
<gene>
    <name evidence="1" type="ORF">L484_022805</name>
</gene>
<dbReference type="Proteomes" id="UP000030645">
    <property type="component" value="Unassembled WGS sequence"/>
</dbReference>
<name>W9SFQ5_9ROSA</name>
<keyword evidence="2" id="KW-1185">Reference proteome</keyword>
<evidence type="ECO:0000313" key="2">
    <source>
        <dbReference type="Proteomes" id="UP000030645"/>
    </source>
</evidence>
<reference evidence="2" key="1">
    <citation type="submission" date="2013-01" db="EMBL/GenBank/DDBJ databases">
        <title>Draft Genome Sequence of a Mulberry Tree, Morus notabilis C.K. Schneid.</title>
        <authorList>
            <person name="He N."/>
            <person name="Zhao S."/>
        </authorList>
    </citation>
    <scope>NUCLEOTIDE SEQUENCE</scope>
</reference>
<dbReference type="AlphaFoldDB" id="W9SFQ5"/>
<evidence type="ECO:0000313" key="1">
    <source>
        <dbReference type="EMBL" id="EXC26233.1"/>
    </source>
</evidence>